<keyword evidence="5" id="KW-1185">Reference proteome</keyword>
<evidence type="ECO:0000313" key="4">
    <source>
        <dbReference type="EMBL" id="RFP82629.1"/>
    </source>
</evidence>
<feature type="transmembrane region" description="Helical" evidence="2">
    <location>
        <begin position="71"/>
        <end position="90"/>
    </location>
</feature>
<evidence type="ECO:0000256" key="1">
    <source>
        <dbReference type="SAM" id="MobiDB-lite"/>
    </source>
</evidence>
<dbReference type="InterPro" id="IPR005804">
    <property type="entry name" value="FA_desaturase_dom"/>
</dbReference>
<dbReference type="GO" id="GO:0016717">
    <property type="term" value="F:oxidoreductase activity, acting on paired donors, with oxidation of a pair of donors resulting in the reduction of molecular oxygen to two molecules of water"/>
    <property type="evidence" value="ECO:0007669"/>
    <property type="project" value="TreeGrafter"/>
</dbReference>
<name>A0A372EPS9_9BURK</name>
<dbReference type="PANTHER" id="PTHR19353">
    <property type="entry name" value="FATTY ACID DESATURASE 2"/>
    <property type="match status" value="1"/>
</dbReference>
<feature type="transmembrane region" description="Helical" evidence="2">
    <location>
        <begin position="46"/>
        <end position="65"/>
    </location>
</feature>
<dbReference type="GO" id="GO:0008610">
    <property type="term" value="P:lipid biosynthetic process"/>
    <property type="evidence" value="ECO:0007669"/>
    <property type="project" value="UniProtKB-ARBA"/>
</dbReference>
<feature type="region of interest" description="Disordered" evidence="1">
    <location>
        <begin position="1"/>
        <end position="22"/>
    </location>
</feature>
<comment type="caution">
    <text evidence="4">The sequence shown here is derived from an EMBL/GenBank/DDBJ whole genome shotgun (WGS) entry which is preliminary data.</text>
</comment>
<dbReference type="Pfam" id="PF00487">
    <property type="entry name" value="FA_desaturase"/>
    <property type="match status" value="1"/>
</dbReference>
<dbReference type="GO" id="GO:0016020">
    <property type="term" value="C:membrane"/>
    <property type="evidence" value="ECO:0007669"/>
    <property type="project" value="TreeGrafter"/>
</dbReference>
<organism evidence="4 5">
    <name type="scientific">Hydrogenophaga borbori</name>
    <dbReference type="NCBI Taxonomy" id="2294117"/>
    <lineage>
        <taxon>Bacteria</taxon>
        <taxon>Pseudomonadati</taxon>
        <taxon>Pseudomonadota</taxon>
        <taxon>Betaproteobacteria</taxon>
        <taxon>Burkholderiales</taxon>
        <taxon>Comamonadaceae</taxon>
        <taxon>Hydrogenophaga</taxon>
    </lineage>
</organism>
<proteinExistence type="predicted"/>
<dbReference type="EMBL" id="QVLS01000001">
    <property type="protein sequence ID" value="RFP82629.1"/>
    <property type="molecule type" value="Genomic_DNA"/>
</dbReference>
<feature type="transmembrane region" description="Helical" evidence="2">
    <location>
        <begin position="208"/>
        <end position="224"/>
    </location>
</feature>
<dbReference type="InterPro" id="IPR012171">
    <property type="entry name" value="Fatty_acid_desaturase"/>
</dbReference>
<feature type="transmembrane region" description="Helical" evidence="2">
    <location>
        <begin position="230"/>
        <end position="249"/>
    </location>
</feature>
<keyword evidence="2" id="KW-1133">Transmembrane helix</keyword>
<sequence>MDAAPARGEEFREDLRGPGSRTAQARRLLTPEELAPLTRLSTPRSLLAIAQTLGLIAGAVALGMASWPSAWLLLCVPVIGIAQHGLFILAHEATHYRLFSARWANDGLGRLMGIVAGLSMCTYRVTHRLHHNHLYTDDDPDTAIHGGYPRGRAYLWRKLGQDLLGLNAWKTYAYFFGAPAINDDTRREIRPLDDTSPALRAAARRDRWYVVAFHLGAPLLALGLGGPRGLLMYAVLWLLPLLTVLQPILRLRAICEHGAVGDLGSPLTAARCNRTWGSPLNWLARALLFPHHVNHHLEHHLYPAVPHYHLPRLHALLREKGALDAAEVRDVRQTWSLIFAARKARHAVHA</sequence>
<keyword evidence="2" id="KW-0812">Transmembrane</keyword>
<dbReference type="RefSeq" id="WP_116957308.1">
    <property type="nucleotide sequence ID" value="NZ_QVLS01000001.1"/>
</dbReference>
<reference evidence="4 5" key="1">
    <citation type="submission" date="2018-08" db="EMBL/GenBank/DDBJ databases">
        <title>Hydrogenophaga sp. LA-38 isolated from sludge.</title>
        <authorList>
            <person name="Im W.-T."/>
        </authorList>
    </citation>
    <scope>NUCLEOTIDE SEQUENCE [LARGE SCALE GENOMIC DNA]</scope>
    <source>
        <strain evidence="4 5">LA-38</strain>
    </source>
</reference>
<keyword evidence="2" id="KW-0472">Membrane</keyword>
<accession>A0A372EPS9</accession>
<protein>
    <submittedName>
        <fullName evidence="4">Fatty acid desaturase</fullName>
    </submittedName>
</protein>
<feature type="domain" description="Fatty acid desaturase" evidence="3">
    <location>
        <begin position="69"/>
        <end position="321"/>
    </location>
</feature>
<feature type="compositionally biased region" description="Basic and acidic residues" evidence="1">
    <location>
        <begin position="7"/>
        <end position="16"/>
    </location>
</feature>
<gene>
    <name evidence="4" type="ORF">DY262_02035</name>
</gene>
<evidence type="ECO:0000256" key="2">
    <source>
        <dbReference type="SAM" id="Phobius"/>
    </source>
</evidence>
<evidence type="ECO:0000313" key="5">
    <source>
        <dbReference type="Proteomes" id="UP000261931"/>
    </source>
</evidence>
<dbReference type="PANTHER" id="PTHR19353:SF19">
    <property type="entry name" value="DELTA(5) FATTY ACID DESATURASE C-RELATED"/>
    <property type="match status" value="1"/>
</dbReference>
<dbReference type="Proteomes" id="UP000261931">
    <property type="component" value="Unassembled WGS sequence"/>
</dbReference>
<evidence type="ECO:0000259" key="3">
    <source>
        <dbReference type="Pfam" id="PF00487"/>
    </source>
</evidence>
<dbReference type="AlphaFoldDB" id="A0A372EPS9"/>